<evidence type="ECO:0000313" key="4">
    <source>
        <dbReference type="Proteomes" id="UP000225706"/>
    </source>
</evidence>
<accession>A0A2B4T0B3</accession>
<keyword evidence="4" id="KW-1185">Reference proteome</keyword>
<evidence type="ECO:0000259" key="2">
    <source>
        <dbReference type="PROSITE" id="PS51029"/>
    </source>
</evidence>
<dbReference type="EMBL" id="LSMT01000002">
    <property type="protein sequence ID" value="PFX34773.1"/>
    <property type="molecule type" value="Genomic_DNA"/>
</dbReference>
<protein>
    <recommendedName>
        <fullName evidence="2">MADF domain-containing protein</fullName>
    </recommendedName>
</protein>
<reference evidence="4" key="1">
    <citation type="journal article" date="2017" name="bioRxiv">
        <title>Comparative analysis of the genomes of Stylophora pistillata and Acropora digitifera provides evidence for extensive differences between species of corals.</title>
        <authorList>
            <person name="Voolstra C.R."/>
            <person name="Li Y."/>
            <person name="Liew Y.J."/>
            <person name="Baumgarten S."/>
            <person name="Zoccola D."/>
            <person name="Flot J.-F."/>
            <person name="Tambutte S."/>
            <person name="Allemand D."/>
            <person name="Aranda M."/>
        </authorList>
    </citation>
    <scope>NUCLEOTIDE SEQUENCE [LARGE SCALE GENOMIC DNA]</scope>
</reference>
<sequence length="225" mass="25676">MAAKSSSRGLASASEIRFYTQDNNNEKENIENQESGESVNSQEFQETPPKKQSFTKRSTAIWSNDLTLRLIDAYEARPCLWDIFSTDYHNRDVTGKVKREMEEIFGLQWREISSQLTKLRQILSQNQKRIKEVMKTPEFSVTAGPSAEASFASYITEKLKLLDSRRRMIAEKKISDIIWGLQMDMEQSMTSGSDLSLTFSQPHYPMASSSQLGNPAVGSFYQWSS</sequence>
<evidence type="ECO:0000313" key="3">
    <source>
        <dbReference type="EMBL" id="PFX34773.1"/>
    </source>
</evidence>
<dbReference type="Pfam" id="PF10545">
    <property type="entry name" value="MADF_DNA_bdg"/>
    <property type="match status" value="1"/>
</dbReference>
<name>A0A2B4T0B3_STYPI</name>
<dbReference type="InterPro" id="IPR006578">
    <property type="entry name" value="MADF-dom"/>
</dbReference>
<gene>
    <name evidence="3" type="ORF">AWC38_SpisGene265</name>
</gene>
<comment type="caution">
    <text evidence="3">The sequence shown here is derived from an EMBL/GenBank/DDBJ whole genome shotgun (WGS) entry which is preliminary data.</text>
</comment>
<proteinExistence type="predicted"/>
<feature type="compositionally biased region" description="Polar residues" evidence="1">
    <location>
        <begin position="35"/>
        <end position="56"/>
    </location>
</feature>
<dbReference type="Proteomes" id="UP000225706">
    <property type="component" value="Unassembled WGS sequence"/>
</dbReference>
<feature type="domain" description="MADF" evidence="2">
    <location>
        <begin position="69"/>
        <end position="157"/>
    </location>
</feature>
<evidence type="ECO:0000256" key="1">
    <source>
        <dbReference type="SAM" id="MobiDB-lite"/>
    </source>
</evidence>
<dbReference type="PROSITE" id="PS51029">
    <property type="entry name" value="MADF"/>
    <property type="match status" value="1"/>
</dbReference>
<dbReference type="AlphaFoldDB" id="A0A2B4T0B3"/>
<feature type="region of interest" description="Disordered" evidence="1">
    <location>
        <begin position="1"/>
        <end position="56"/>
    </location>
</feature>
<organism evidence="3 4">
    <name type="scientific">Stylophora pistillata</name>
    <name type="common">Smooth cauliflower coral</name>
    <dbReference type="NCBI Taxonomy" id="50429"/>
    <lineage>
        <taxon>Eukaryota</taxon>
        <taxon>Metazoa</taxon>
        <taxon>Cnidaria</taxon>
        <taxon>Anthozoa</taxon>
        <taxon>Hexacorallia</taxon>
        <taxon>Scleractinia</taxon>
        <taxon>Astrocoeniina</taxon>
        <taxon>Pocilloporidae</taxon>
        <taxon>Stylophora</taxon>
    </lineage>
</organism>